<dbReference type="GeneID" id="68572174"/>
<sequence>MNSNRSSRAFVAVLGLVLLVAAVAPAAAAVPSIDGSAPDTAEVGTTVDQTYELTDLFTEYNEWTLAGETDLSEVTWTVTTYDNTGQQIAQETYTGQAFEHALVASDGAVRATVRLQATVTEVSDSLWSYDPPQQYTVAEFAQTQQGGSSTTISEYLTRPYTQESNEARSAINDAQAAIQDAESEGVDVSDAQSTLDNAVSAYDNANFPNALDLAEQAEENAESSLEAAESSEQTTQYLMYGVAALVVVLLAAGGYLLYRRNQGSQDKLA</sequence>
<organism evidence="2 3">
    <name type="scientific">Salarchaeum japonicum</name>
    <dbReference type="NCBI Taxonomy" id="555573"/>
    <lineage>
        <taxon>Archaea</taxon>
        <taxon>Methanobacteriati</taxon>
        <taxon>Methanobacteriota</taxon>
        <taxon>Stenosarchaea group</taxon>
        <taxon>Halobacteria</taxon>
        <taxon>Halobacteriales</taxon>
        <taxon>Halobacteriaceae</taxon>
    </lineage>
</organism>
<dbReference type="Gene3D" id="1.20.1270.390">
    <property type="match status" value="1"/>
</dbReference>
<protein>
    <recommendedName>
        <fullName evidence="4">PGF-CTERM sorting domain-containing protein</fullName>
    </recommendedName>
</protein>
<evidence type="ECO:0008006" key="4">
    <source>
        <dbReference type="Google" id="ProtNLM"/>
    </source>
</evidence>
<name>A0AAV3T170_9EURY</name>
<reference evidence="2 3" key="1">
    <citation type="journal article" date="2019" name="Int. J. Syst. Evol. Microbiol.">
        <title>The Global Catalogue of Microorganisms (GCM) 10K type strain sequencing project: providing services to taxonomists for standard genome sequencing and annotation.</title>
        <authorList>
            <consortium name="The Broad Institute Genomics Platform"/>
            <consortium name="The Broad Institute Genome Sequencing Center for Infectious Disease"/>
            <person name="Wu L."/>
            <person name="Ma J."/>
        </authorList>
    </citation>
    <scope>NUCLEOTIDE SEQUENCE [LARGE SCALE GENOMIC DNA]</scope>
    <source>
        <strain evidence="2 3">JCM 16327</strain>
    </source>
</reference>
<dbReference type="Proteomes" id="UP001500194">
    <property type="component" value="Unassembled WGS sequence"/>
</dbReference>
<keyword evidence="1" id="KW-0812">Transmembrane</keyword>
<feature type="transmembrane region" description="Helical" evidence="1">
    <location>
        <begin position="237"/>
        <end position="258"/>
    </location>
</feature>
<accession>A0AAV3T170</accession>
<comment type="caution">
    <text evidence="2">The sequence shown here is derived from an EMBL/GenBank/DDBJ whole genome shotgun (WGS) entry which is preliminary data.</text>
</comment>
<keyword evidence="1" id="KW-0472">Membrane</keyword>
<keyword evidence="1" id="KW-1133">Transmembrane helix</keyword>
<gene>
    <name evidence="2" type="ORF">GCM10009019_07040</name>
</gene>
<evidence type="ECO:0000313" key="3">
    <source>
        <dbReference type="Proteomes" id="UP001500194"/>
    </source>
</evidence>
<keyword evidence="3" id="KW-1185">Reference proteome</keyword>
<evidence type="ECO:0000313" key="2">
    <source>
        <dbReference type="EMBL" id="GAA0647224.1"/>
    </source>
</evidence>
<dbReference type="EMBL" id="BAAADU010000002">
    <property type="protein sequence ID" value="GAA0647224.1"/>
    <property type="molecule type" value="Genomic_DNA"/>
</dbReference>
<dbReference type="AlphaFoldDB" id="A0AAV3T170"/>
<proteinExistence type="predicted"/>
<evidence type="ECO:0000256" key="1">
    <source>
        <dbReference type="SAM" id="Phobius"/>
    </source>
</evidence>
<dbReference type="RefSeq" id="WP_227261586.1">
    <property type="nucleotide sequence ID" value="NZ_BAAADU010000002.1"/>
</dbReference>